<reference evidence="1 2" key="1">
    <citation type="submission" date="2019-06" db="EMBL/GenBank/DDBJ databases">
        <title>Complete genome sequence of Antarcticibacterium flavum KCTC 52984T from an Antarctic marine sediment.</title>
        <authorList>
            <person name="Lee Y.M."/>
            <person name="Shin S.C."/>
        </authorList>
    </citation>
    <scope>NUCLEOTIDE SEQUENCE [LARGE SCALE GENOMIC DNA]</scope>
    <source>
        <strain evidence="1 2">KCTC 52984</strain>
    </source>
</reference>
<protein>
    <submittedName>
        <fullName evidence="1">Vanadium-dependent haloperoxidase</fullName>
    </submittedName>
</protein>
<dbReference type="PROSITE" id="PS51257">
    <property type="entry name" value="PROKAR_LIPOPROTEIN"/>
    <property type="match status" value="1"/>
</dbReference>
<organism evidence="1 2">
    <name type="scientific">Antarcticibacterium flavum</name>
    <dbReference type="NCBI Taxonomy" id="2058175"/>
    <lineage>
        <taxon>Bacteria</taxon>
        <taxon>Pseudomonadati</taxon>
        <taxon>Bacteroidota</taxon>
        <taxon>Flavobacteriia</taxon>
        <taxon>Flavobacteriales</taxon>
        <taxon>Flavobacteriaceae</taxon>
        <taxon>Antarcticibacterium</taxon>
    </lineage>
</organism>
<dbReference type="GO" id="GO:0004601">
    <property type="term" value="F:peroxidase activity"/>
    <property type="evidence" value="ECO:0007669"/>
    <property type="project" value="UniProtKB-KW"/>
</dbReference>
<dbReference type="OrthoDB" id="7793240at2"/>
<sequence>MKKLQIWLFALGVCVAMTSCSKEEVSNRADSTEKASLSFGAILHDMEANRLASKQSLEELPQCTDDAVSYVMIILSRNGTNVVGTQQQPFRIDLVPDQLFTEEAPELELDPGIYSLDYFGVYNAAGDLIWVAPGSGIFSEFLNFPLPLEIDLRAGVKKYVEVSVLCFDDRFVNEYGYLFFDLDTNRAIEFCVFGNYCDETGRHYPAAFSVDIWSYSNGETGAQLYANVANTVAMNDAGDYAGAPVCFALPDTDGPDEYYVEITLLNSDAYGNVTEEVIRSGVITDEDVRNLFDGDDAVDYFHFREGACNLDDSPDIFGDDGTADAYSNETVLEWNELVAASINQQMPQPLEVKAYAMITLAMHDALNNVVPKYETYALDNSQVDTEGLSTEELHLMADAAVSQAARDVLVQLRPAATTAADELLALILSQIPDSDQKEQGIQVGMDAAAAVLAKRASDPALGFETYPGGTEPGEYRVDYLPYVNANPPVWPANTVYGANLGELPPFGILSSDQFMDEGPYPLNSAEYIADYNEVKTLGCANCPARTAEQLEIGLFWIEGPSSSMNRIARDIIVQRDLDGWEAARLIALIQMAIMDSYIASFEEKFHFTFWRPISAIRNGDTDGVEATIGDETWMSHSITPPNPEFPSSHSYAAGAVAEIFKAYFNSDQLNLTVISPYTLPGVERQMTSFSQISNEKTIFGLYIGHDFRHGLEVGQRNGEELGAYIYENNLREK</sequence>
<dbReference type="SUPFAM" id="SSF48317">
    <property type="entry name" value="Acid phosphatase/Vanadium-dependent haloperoxidase"/>
    <property type="match status" value="1"/>
</dbReference>
<dbReference type="EMBL" id="CP040812">
    <property type="protein sequence ID" value="QCY69378.1"/>
    <property type="molecule type" value="Genomic_DNA"/>
</dbReference>
<gene>
    <name evidence="1" type="ORF">FHG64_08210</name>
</gene>
<proteinExistence type="predicted"/>
<dbReference type="InterPro" id="IPR036938">
    <property type="entry name" value="PAP2/HPO_sf"/>
</dbReference>
<name>A0A5B7X3W6_9FLAO</name>
<dbReference type="Gene3D" id="1.10.606.20">
    <property type="match status" value="1"/>
</dbReference>
<dbReference type="KEGG" id="afla:FHG64_08210"/>
<evidence type="ECO:0000313" key="1">
    <source>
        <dbReference type="EMBL" id="QCY69378.1"/>
    </source>
</evidence>
<keyword evidence="2" id="KW-1185">Reference proteome</keyword>
<dbReference type="PANTHER" id="PTHR34599:SF1">
    <property type="entry name" value="PHOSPHATIDIC ACID PHOSPHATASE TYPE 2_HALOPEROXIDASE DOMAIN-CONTAINING PROTEIN"/>
    <property type="match status" value="1"/>
</dbReference>
<dbReference type="AlphaFoldDB" id="A0A5B7X3W6"/>
<keyword evidence="1" id="KW-0560">Oxidoreductase</keyword>
<dbReference type="InterPro" id="IPR052559">
    <property type="entry name" value="V-haloperoxidase"/>
</dbReference>
<dbReference type="PANTHER" id="PTHR34599">
    <property type="entry name" value="PEROXIDASE-RELATED"/>
    <property type="match status" value="1"/>
</dbReference>
<accession>A0A5B7X3W6</accession>
<keyword evidence="1" id="KW-0575">Peroxidase</keyword>
<evidence type="ECO:0000313" key="2">
    <source>
        <dbReference type="Proteomes" id="UP000309016"/>
    </source>
</evidence>
<dbReference type="Proteomes" id="UP000309016">
    <property type="component" value="Chromosome"/>
</dbReference>
<dbReference type="RefSeq" id="WP_139065946.1">
    <property type="nucleotide sequence ID" value="NZ_CP040812.1"/>
</dbReference>
<dbReference type="CDD" id="cd03398">
    <property type="entry name" value="PAP2_haloperoxidase"/>
    <property type="match status" value="1"/>
</dbReference>